<proteinExistence type="predicted"/>
<protein>
    <submittedName>
        <fullName evidence="2">DUF4351 domain-containing protein</fullName>
    </submittedName>
</protein>
<name>A0A937W4C9_UNCTE</name>
<dbReference type="EMBL" id="VGLS01000736">
    <property type="protein sequence ID" value="MBM3225953.1"/>
    <property type="molecule type" value="Genomic_DNA"/>
</dbReference>
<dbReference type="PANTHER" id="PTHR34613">
    <property type="entry name" value="SLL0800 PROTEIN"/>
    <property type="match status" value="1"/>
</dbReference>
<accession>A0A937W4C9</accession>
<dbReference type="Proteomes" id="UP000712673">
    <property type="component" value="Unassembled WGS sequence"/>
</dbReference>
<dbReference type="PANTHER" id="PTHR34613:SF1">
    <property type="entry name" value="SLL6017 PROTEIN"/>
    <property type="match status" value="1"/>
</dbReference>
<comment type="caution">
    <text evidence="2">The sequence shown here is derived from an EMBL/GenBank/DDBJ whole genome shotgun (WGS) entry which is preliminary data.</text>
</comment>
<sequence>MYNRYGVSIDDASGARQQMMRYDTTLKTLFQAPPQQLLHLLVGGQAQTMLTVEYPMVRMRRPDLVVRLTDGRLYHLELQSDNDTTMPWRMLEYYGLLYQHYQQQALQQVLYVGERPMTLATQIAHSTLTFQYSAIDIRTLDGQPLLQSPVLEDNLLALLCRGGATRTTVQHILARIATLSGTARTEALTTMLILAGLRHLQPLVREEAQQMALTLDIKNNAFLREVFEEGHQEGQIEGERALIRRLLASRFGVLPAWAEQHIATANTAMLEQWGIRLLDATSLEAVLRAPEA</sequence>
<reference evidence="2" key="1">
    <citation type="submission" date="2019-03" db="EMBL/GenBank/DDBJ databases">
        <title>Lake Tanganyika Metagenome-Assembled Genomes (MAGs).</title>
        <authorList>
            <person name="Tran P."/>
        </authorList>
    </citation>
    <scope>NUCLEOTIDE SEQUENCE</scope>
    <source>
        <strain evidence="2">K_DeepCast_65m_m2_066</strain>
    </source>
</reference>
<dbReference type="Pfam" id="PF14261">
    <property type="entry name" value="DUF4351"/>
    <property type="match status" value="1"/>
</dbReference>
<gene>
    <name evidence="2" type="ORF">FJZ47_19450</name>
</gene>
<evidence type="ECO:0000259" key="1">
    <source>
        <dbReference type="Pfam" id="PF14261"/>
    </source>
</evidence>
<feature type="domain" description="DUF4351" evidence="1">
    <location>
        <begin position="232"/>
        <end position="284"/>
    </location>
</feature>
<dbReference type="AlphaFoldDB" id="A0A937W4C9"/>
<organism evidence="2 3">
    <name type="scientific">Tectimicrobiota bacterium</name>
    <dbReference type="NCBI Taxonomy" id="2528274"/>
    <lineage>
        <taxon>Bacteria</taxon>
        <taxon>Pseudomonadati</taxon>
        <taxon>Nitrospinota/Tectimicrobiota group</taxon>
        <taxon>Candidatus Tectimicrobiota</taxon>
    </lineage>
</organism>
<evidence type="ECO:0000313" key="2">
    <source>
        <dbReference type="EMBL" id="MBM3225953.1"/>
    </source>
</evidence>
<evidence type="ECO:0000313" key="3">
    <source>
        <dbReference type="Proteomes" id="UP000712673"/>
    </source>
</evidence>
<dbReference type="InterPro" id="IPR025587">
    <property type="entry name" value="DUF4351"/>
</dbReference>